<feature type="non-terminal residue" evidence="2">
    <location>
        <position position="37"/>
    </location>
</feature>
<evidence type="ECO:0008006" key="4">
    <source>
        <dbReference type="Google" id="ProtNLM"/>
    </source>
</evidence>
<organism evidence="2 3">
    <name type="scientific">Nephila pilipes</name>
    <name type="common">Giant wood spider</name>
    <name type="synonym">Nephila maculata</name>
    <dbReference type="NCBI Taxonomy" id="299642"/>
    <lineage>
        <taxon>Eukaryota</taxon>
        <taxon>Metazoa</taxon>
        <taxon>Ecdysozoa</taxon>
        <taxon>Arthropoda</taxon>
        <taxon>Chelicerata</taxon>
        <taxon>Arachnida</taxon>
        <taxon>Araneae</taxon>
        <taxon>Araneomorphae</taxon>
        <taxon>Entelegynae</taxon>
        <taxon>Araneoidea</taxon>
        <taxon>Nephilidae</taxon>
        <taxon>Nephila</taxon>
    </lineage>
</organism>
<evidence type="ECO:0000313" key="3">
    <source>
        <dbReference type="Proteomes" id="UP000887013"/>
    </source>
</evidence>
<evidence type="ECO:0000313" key="2">
    <source>
        <dbReference type="EMBL" id="GFT97958.1"/>
    </source>
</evidence>
<name>A0A8X6UBM4_NEPPI</name>
<keyword evidence="3" id="KW-1185">Reference proteome</keyword>
<dbReference type="EMBL" id="BMAW01075652">
    <property type="protein sequence ID" value="GFT97958.1"/>
    <property type="molecule type" value="Genomic_DNA"/>
</dbReference>
<feature type="chain" id="PRO_5036491314" description="Spider venom protein" evidence="1">
    <location>
        <begin position="22"/>
        <end position="37"/>
    </location>
</feature>
<dbReference type="Proteomes" id="UP000887013">
    <property type="component" value="Unassembled WGS sequence"/>
</dbReference>
<sequence length="37" mass="4382">MNKVVLFLALLCALSCNFVEAQDECKEQFKKFKKTWK</sequence>
<accession>A0A8X6UBM4</accession>
<feature type="signal peptide" evidence="1">
    <location>
        <begin position="1"/>
        <end position="21"/>
    </location>
</feature>
<dbReference type="AlphaFoldDB" id="A0A8X6UBM4"/>
<protein>
    <recommendedName>
        <fullName evidence="4">Spider venom protein</fullName>
    </recommendedName>
</protein>
<evidence type="ECO:0000256" key="1">
    <source>
        <dbReference type="SAM" id="SignalP"/>
    </source>
</evidence>
<keyword evidence="1" id="KW-0732">Signal</keyword>
<reference evidence="2" key="1">
    <citation type="submission" date="2020-08" db="EMBL/GenBank/DDBJ databases">
        <title>Multicomponent nature underlies the extraordinary mechanical properties of spider dragline silk.</title>
        <authorList>
            <person name="Kono N."/>
            <person name="Nakamura H."/>
            <person name="Mori M."/>
            <person name="Yoshida Y."/>
            <person name="Ohtoshi R."/>
            <person name="Malay A.D."/>
            <person name="Moran D.A.P."/>
            <person name="Tomita M."/>
            <person name="Numata K."/>
            <person name="Arakawa K."/>
        </authorList>
    </citation>
    <scope>NUCLEOTIDE SEQUENCE</scope>
</reference>
<comment type="caution">
    <text evidence="2">The sequence shown here is derived from an EMBL/GenBank/DDBJ whole genome shotgun (WGS) entry which is preliminary data.</text>
</comment>
<proteinExistence type="predicted"/>
<gene>
    <name evidence="2" type="ORF">NPIL_466901</name>
</gene>